<organism evidence="12 13">
    <name type="scientific">Clostridium facile</name>
    <dbReference type="NCBI Taxonomy" id="2763035"/>
    <lineage>
        <taxon>Bacteria</taxon>
        <taxon>Bacillati</taxon>
        <taxon>Bacillota</taxon>
        <taxon>Clostridia</taxon>
        <taxon>Eubacteriales</taxon>
        <taxon>Clostridiaceae</taxon>
        <taxon>Clostridium</taxon>
    </lineage>
</organism>
<reference evidence="12 13" key="1">
    <citation type="submission" date="2020-08" db="EMBL/GenBank/DDBJ databases">
        <title>Genome public.</title>
        <authorList>
            <person name="Liu C."/>
            <person name="Sun Q."/>
        </authorList>
    </citation>
    <scope>NUCLEOTIDE SEQUENCE [LARGE SCALE GENOMIC DNA]</scope>
    <source>
        <strain evidence="12 13">NSJ-27</strain>
    </source>
</reference>
<accession>A0ABR7INH4</accession>
<dbReference type="PROSITE" id="PS00789">
    <property type="entry name" value="CHORISMATE_SYNTHASE_3"/>
    <property type="match status" value="1"/>
</dbReference>
<sequence length="368" mass="39551">MSSIWNRTIKLSIFGESHGVGIGAVLDNLPPGEPIDMNHVLQFMARRAPNSKKSGSTPRTEADQPEILSGMLDGHTTGVPLCAVIRNTNTRSVDYGNITTLARPGHADFTGDIRYQGANDIRGGGHFSGRLTAPLVFAGAICQQILERRGIYCAAHILSIHGVKDQAFDTVSPDLEQMLTIRTKDFPVIDEKAGNSMRVEIEKARLNLDSVGGIIECMVTGVPAGIGSPMFDGMENDIASMIFGIPAVRGIEFGTGFGAAELLGSQHNDPFYMDGDTVKTKTNHHGGILGGITSGMPIHFKVAIKPTASISQEQDTVDYKQHKDEKLVIHGRHDSCIVVRAVPVVEAAANIAVLSQLMQHNALEPLEK</sequence>
<dbReference type="PIRSF" id="PIRSF001456">
    <property type="entry name" value="Chorismate_synth"/>
    <property type="match status" value="1"/>
</dbReference>
<feature type="binding site" evidence="11">
    <location>
        <position position="290"/>
    </location>
    <ligand>
        <name>FMN</name>
        <dbReference type="ChEBI" id="CHEBI:58210"/>
    </ligand>
</feature>
<keyword evidence="10 11" id="KW-0456">Lyase</keyword>
<dbReference type="InterPro" id="IPR000453">
    <property type="entry name" value="Chorismate_synth"/>
</dbReference>
<keyword evidence="7 11" id="KW-0274">FAD</keyword>
<evidence type="ECO:0000256" key="9">
    <source>
        <dbReference type="ARBA" id="ARBA00023141"/>
    </source>
</evidence>
<evidence type="ECO:0000256" key="6">
    <source>
        <dbReference type="ARBA" id="ARBA00022643"/>
    </source>
</evidence>
<dbReference type="Gene3D" id="3.60.150.10">
    <property type="entry name" value="Chorismate synthase AroC"/>
    <property type="match status" value="1"/>
</dbReference>
<protein>
    <recommendedName>
        <fullName evidence="3 11">Chorismate synthase</fullName>
        <shortName evidence="11">CS</shortName>
        <ecNumber evidence="3 11">4.2.3.5</ecNumber>
    </recommendedName>
    <alternativeName>
        <fullName evidence="11">5-enolpyruvylshikimate-3-phosphate phospholyase</fullName>
    </alternativeName>
</protein>
<dbReference type="HAMAP" id="MF_00300">
    <property type="entry name" value="Chorismate_synth"/>
    <property type="match status" value="1"/>
</dbReference>
<dbReference type="NCBIfam" id="TIGR00033">
    <property type="entry name" value="aroC"/>
    <property type="match status" value="1"/>
</dbReference>
<dbReference type="EC" id="4.2.3.5" evidence="3 11"/>
<evidence type="ECO:0000313" key="13">
    <source>
        <dbReference type="Proteomes" id="UP000649151"/>
    </source>
</evidence>
<feature type="binding site" evidence="11">
    <location>
        <position position="47"/>
    </location>
    <ligand>
        <name>NADP(+)</name>
        <dbReference type="ChEBI" id="CHEBI:58349"/>
    </ligand>
</feature>
<evidence type="ECO:0000256" key="4">
    <source>
        <dbReference type="ARBA" id="ARBA00022605"/>
    </source>
</evidence>
<dbReference type="InterPro" id="IPR035904">
    <property type="entry name" value="Chorismate_synth_AroC_sf"/>
</dbReference>
<evidence type="ECO:0000256" key="3">
    <source>
        <dbReference type="ARBA" id="ARBA00013036"/>
    </source>
</evidence>
<keyword evidence="5 11" id="KW-0285">Flavoprotein</keyword>
<keyword evidence="13" id="KW-1185">Reference proteome</keyword>
<comment type="subunit">
    <text evidence="11">Homotetramer.</text>
</comment>
<dbReference type="PANTHER" id="PTHR21085:SF0">
    <property type="entry name" value="CHORISMATE SYNTHASE"/>
    <property type="match status" value="1"/>
</dbReference>
<comment type="cofactor">
    <cofactor evidence="11">
        <name>FMNH2</name>
        <dbReference type="ChEBI" id="CHEBI:57618"/>
    </cofactor>
    <text evidence="11">Reduced FMN (FMNH(2)).</text>
</comment>
<dbReference type="SUPFAM" id="SSF103263">
    <property type="entry name" value="Chorismate synthase, AroC"/>
    <property type="match status" value="1"/>
</dbReference>
<feature type="binding site" evidence="11">
    <location>
        <position position="332"/>
    </location>
    <ligand>
        <name>FMN</name>
        <dbReference type="ChEBI" id="CHEBI:58210"/>
    </ligand>
</feature>
<evidence type="ECO:0000256" key="1">
    <source>
        <dbReference type="ARBA" id="ARBA00005044"/>
    </source>
</evidence>
<evidence type="ECO:0000313" key="12">
    <source>
        <dbReference type="EMBL" id="MBC5786614.1"/>
    </source>
</evidence>
<comment type="function">
    <text evidence="11">Catalyzes the anti-1,4-elimination of the C-3 phosphate and the C-6 proR hydrogen from 5-enolpyruvylshikimate-3-phosphate (EPSP) to yield chorismate, which is the branch point compound that serves as the starting substrate for the three terminal pathways of aromatic amino acid biosynthesis. This reaction introduces a second double bond into the aromatic ring system.</text>
</comment>
<evidence type="ECO:0000256" key="5">
    <source>
        <dbReference type="ARBA" id="ARBA00022630"/>
    </source>
</evidence>
<keyword evidence="9 11" id="KW-0057">Aromatic amino acid biosynthesis</keyword>
<dbReference type="NCBIfam" id="NF003793">
    <property type="entry name" value="PRK05382.1"/>
    <property type="match status" value="1"/>
</dbReference>
<dbReference type="PROSITE" id="PS00788">
    <property type="entry name" value="CHORISMATE_SYNTHASE_2"/>
    <property type="match status" value="1"/>
</dbReference>
<feature type="binding site" evidence="11">
    <location>
        <begin position="305"/>
        <end position="309"/>
    </location>
    <ligand>
        <name>FMN</name>
        <dbReference type="ChEBI" id="CHEBI:58210"/>
    </ligand>
</feature>
<dbReference type="CDD" id="cd07304">
    <property type="entry name" value="Chorismate_synthase"/>
    <property type="match status" value="1"/>
</dbReference>
<dbReference type="GO" id="GO:0004107">
    <property type="term" value="F:chorismate synthase activity"/>
    <property type="evidence" value="ECO:0007669"/>
    <property type="project" value="UniProtKB-EC"/>
</dbReference>
<dbReference type="Proteomes" id="UP000649151">
    <property type="component" value="Unassembled WGS sequence"/>
</dbReference>
<evidence type="ECO:0000256" key="10">
    <source>
        <dbReference type="ARBA" id="ARBA00023239"/>
    </source>
</evidence>
<dbReference type="RefSeq" id="WP_186995890.1">
    <property type="nucleotide sequence ID" value="NZ_JACOQK010000001.1"/>
</dbReference>
<comment type="caution">
    <text evidence="11">Lacks conserved residue(s) required for the propagation of feature annotation.</text>
</comment>
<name>A0ABR7INH4_9CLOT</name>
<evidence type="ECO:0000256" key="2">
    <source>
        <dbReference type="ARBA" id="ARBA00008014"/>
    </source>
</evidence>
<evidence type="ECO:0000256" key="7">
    <source>
        <dbReference type="ARBA" id="ARBA00022827"/>
    </source>
</evidence>
<dbReference type="PANTHER" id="PTHR21085">
    <property type="entry name" value="CHORISMATE SYNTHASE"/>
    <property type="match status" value="1"/>
</dbReference>
<gene>
    <name evidence="11 12" type="primary">aroC</name>
    <name evidence="12" type="ORF">H8Z77_01050</name>
</gene>
<evidence type="ECO:0000256" key="11">
    <source>
        <dbReference type="HAMAP-Rule" id="MF_00300"/>
    </source>
</evidence>
<keyword evidence="4 11" id="KW-0028">Amino-acid biosynthesis</keyword>
<dbReference type="EMBL" id="JACOQK010000001">
    <property type="protein sequence ID" value="MBC5786614.1"/>
    <property type="molecule type" value="Genomic_DNA"/>
</dbReference>
<comment type="pathway">
    <text evidence="1 11">Metabolic intermediate biosynthesis; chorismate biosynthesis; chorismate from D-erythrose 4-phosphate and phosphoenolpyruvate: step 7/7.</text>
</comment>
<feature type="binding site" evidence="11">
    <location>
        <begin position="126"/>
        <end position="128"/>
    </location>
    <ligand>
        <name>FMN</name>
        <dbReference type="ChEBI" id="CHEBI:58210"/>
    </ligand>
</feature>
<dbReference type="Pfam" id="PF01264">
    <property type="entry name" value="Chorismate_synt"/>
    <property type="match status" value="1"/>
</dbReference>
<keyword evidence="6 11" id="KW-0288">FMN</keyword>
<comment type="caution">
    <text evidence="12">The sequence shown here is derived from an EMBL/GenBank/DDBJ whole genome shotgun (WGS) entry which is preliminary data.</text>
</comment>
<dbReference type="InterPro" id="IPR020541">
    <property type="entry name" value="Chorismate_synthase_CS"/>
</dbReference>
<comment type="catalytic activity">
    <reaction evidence="11">
        <text>5-O-(1-carboxyvinyl)-3-phosphoshikimate = chorismate + phosphate</text>
        <dbReference type="Rhea" id="RHEA:21020"/>
        <dbReference type="ChEBI" id="CHEBI:29748"/>
        <dbReference type="ChEBI" id="CHEBI:43474"/>
        <dbReference type="ChEBI" id="CHEBI:57701"/>
        <dbReference type="EC" id="4.2.3.5"/>
    </reaction>
</comment>
<proteinExistence type="inferred from homology"/>
<evidence type="ECO:0000256" key="8">
    <source>
        <dbReference type="ARBA" id="ARBA00022857"/>
    </source>
</evidence>
<comment type="similarity">
    <text evidence="2 11">Belongs to the chorismate synthase family.</text>
</comment>
<keyword evidence="8 11" id="KW-0521">NADP</keyword>